<evidence type="ECO:0000259" key="9">
    <source>
        <dbReference type="PROSITE" id="PS51935"/>
    </source>
</evidence>
<sequence length="409" mass="44540">MKKSIAMLTTIGAVLFSSAFLHTTVEANPLQDIQNERAEIQADLSAAEEKIADVMIELEELNKKIEQVNNALTANEEKMKDTKSKIESTREEIAVIEGEISELEEDIERRFEILKQRMVSFQQSGGDISFLEVLFGAENFGDLISRVSAITKIAESDEQLMKEQEEDKTALEEKQGSVEQKLADLTAMKDELEAMQATILTQKEQNEADKKELKEKQEHLVALKTELENKDSSLAAVAAEIQRRAAARESSNSIVATSTTSGGGELTTLSKKEDKAPVKSVSKAPSGSISTVLNAGMPYLNSLPYVWGGGSPRTGFDCSGFVSWAFAQAGINIPSSTSALQSVGTKVSYSNIRPGDLVFFNTYKTNGHVGIYLGNGKFIGSQSSTGVAIAGMTSGYWDDHFAGHVRRVY</sequence>
<reference evidence="11" key="1">
    <citation type="journal article" date="2019" name="Int. J. Syst. Evol. Microbiol.">
        <title>The Global Catalogue of Microorganisms (GCM) 10K type strain sequencing project: providing services to taxonomists for standard genome sequencing and annotation.</title>
        <authorList>
            <consortium name="The Broad Institute Genomics Platform"/>
            <consortium name="The Broad Institute Genome Sequencing Center for Infectious Disease"/>
            <person name="Wu L."/>
            <person name="Ma J."/>
        </authorList>
    </citation>
    <scope>NUCLEOTIDE SEQUENCE [LARGE SCALE GENOMIC DNA]</scope>
    <source>
        <strain evidence="11">CGMCC 4.7426</strain>
    </source>
</reference>
<evidence type="ECO:0000256" key="8">
    <source>
        <dbReference type="SAM" id="SignalP"/>
    </source>
</evidence>
<comment type="similarity">
    <text evidence="1">Belongs to the peptidase C40 family.</text>
</comment>
<dbReference type="InterPro" id="IPR038765">
    <property type="entry name" value="Papain-like_cys_pep_sf"/>
</dbReference>
<feature type="region of interest" description="Disordered" evidence="7">
    <location>
        <begin position="248"/>
        <end position="281"/>
    </location>
</feature>
<dbReference type="InterPro" id="IPR057309">
    <property type="entry name" value="PcsB_CC"/>
</dbReference>
<evidence type="ECO:0000313" key="10">
    <source>
        <dbReference type="EMBL" id="MFC4558708.1"/>
    </source>
</evidence>
<dbReference type="Pfam" id="PF24568">
    <property type="entry name" value="CC_PcsB"/>
    <property type="match status" value="1"/>
</dbReference>
<organism evidence="10 11">
    <name type="scientific">Virgibacillus kekensis</name>
    <dbReference type="NCBI Taxonomy" id="202261"/>
    <lineage>
        <taxon>Bacteria</taxon>
        <taxon>Bacillati</taxon>
        <taxon>Bacillota</taxon>
        <taxon>Bacilli</taxon>
        <taxon>Bacillales</taxon>
        <taxon>Bacillaceae</taxon>
        <taxon>Virgibacillus</taxon>
    </lineage>
</organism>
<dbReference type="SUPFAM" id="SSF54001">
    <property type="entry name" value="Cysteine proteinases"/>
    <property type="match status" value="1"/>
</dbReference>
<keyword evidence="2" id="KW-0645">Protease</keyword>
<name>A0ABV9DJX7_9BACI</name>
<dbReference type="PROSITE" id="PS51935">
    <property type="entry name" value="NLPC_P60"/>
    <property type="match status" value="1"/>
</dbReference>
<keyword evidence="4" id="KW-0378">Hydrolase</keyword>
<evidence type="ECO:0000256" key="3">
    <source>
        <dbReference type="ARBA" id="ARBA00022729"/>
    </source>
</evidence>
<evidence type="ECO:0000256" key="7">
    <source>
        <dbReference type="SAM" id="MobiDB-lite"/>
    </source>
</evidence>
<evidence type="ECO:0000256" key="4">
    <source>
        <dbReference type="ARBA" id="ARBA00022801"/>
    </source>
</evidence>
<dbReference type="InterPro" id="IPR051202">
    <property type="entry name" value="Peptidase_C40"/>
</dbReference>
<feature type="chain" id="PRO_5045770564" evidence="8">
    <location>
        <begin position="28"/>
        <end position="409"/>
    </location>
</feature>
<dbReference type="PANTHER" id="PTHR47053">
    <property type="entry name" value="MUREIN DD-ENDOPEPTIDASE MEPH-RELATED"/>
    <property type="match status" value="1"/>
</dbReference>
<gene>
    <name evidence="10" type="ORF">ACFO3D_10850</name>
</gene>
<dbReference type="EMBL" id="JBHSFU010000005">
    <property type="protein sequence ID" value="MFC4558708.1"/>
    <property type="molecule type" value="Genomic_DNA"/>
</dbReference>
<keyword evidence="11" id="KW-1185">Reference proteome</keyword>
<evidence type="ECO:0000313" key="11">
    <source>
        <dbReference type="Proteomes" id="UP001595989"/>
    </source>
</evidence>
<dbReference type="RefSeq" id="WP_390295796.1">
    <property type="nucleotide sequence ID" value="NZ_JBHSFU010000005.1"/>
</dbReference>
<feature type="signal peptide" evidence="8">
    <location>
        <begin position="1"/>
        <end position="27"/>
    </location>
</feature>
<evidence type="ECO:0000256" key="6">
    <source>
        <dbReference type="SAM" id="Coils"/>
    </source>
</evidence>
<evidence type="ECO:0000256" key="2">
    <source>
        <dbReference type="ARBA" id="ARBA00022670"/>
    </source>
</evidence>
<dbReference type="Pfam" id="PF00877">
    <property type="entry name" value="NLPC_P60"/>
    <property type="match status" value="1"/>
</dbReference>
<protein>
    <submittedName>
        <fullName evidence="10">NlpC/P60 family protein</fullName>
    </submittedName>
</protein>
<comment type="caution">
    <text evidence="10">The sequence shown here is derived from an EMBL/GenBank/DDBJ whole genome shotgun (WGS) entry which is preliminary data.</text>
</comment>
<keyword evidence="5" id="KW-0788">Thiol protease</keyword>
<accession>A0ABV9DJX7</accession>
<keyword evidence="3 8" id="KW-0732">Signal</keyword>
<dbReference type="Gene3D" id="6.10.250.3150">
    <property type="match status" value="1"/>
</dbReference>
<dbReference type="Proteomes" id="UP001595989">
    <property type="component" value="Unassembled WGS sequence"/>
</dbReference>
<feature type="coiled-coil region" evidence="6">
    <location>
        <begin position="154"/>
        <end position="233"/>
    </location>
</feature>
<feature type="domain" description="NlpC/P60" evidence="9">
    <location>
        <begin position="286"/>
        <end position="408"/>
    </location>
</feature>
<keyword evidence="6" id="KW-0175">Coiled coil</keyword>
<dbReference type="InterPro" id="IPR000064">
    <property type="entry name" value="NLP_P60_dom"/>
</dbReference>
<evidence type="ECO:0000256" key="1">
    <source>
        <dbReference type="ARBA" id="ARBA00007074"/>
    </source>
</evidence>
<dbReference type="PANTHER" id="PTHR47053:SF1">
    <property type="entry name" value="MUREIN DD-ENDOPEPTIDASE MEPH-RELATED"/>
    <property type="match status" value="1"/>
</dbReference>
<dbReference type="Gene3D" id="3.90.1720.10">
    <property type="entry name" value="endopeptidase domain like (from Nostoc punctiforme)"/>
    <property type="match status" value="1"/>
</dbReference>
<proteinExistence type="inferred from homology"/>
<evidence type="ECO:0000256" key="5">
    <source>
        <dbReference type="ARBA" id="ARBA00022807"/>
    </source>
</evidence>
<feature type="coiled-coil region" evidence="6">
    <location>
        <begin position="30"/>
        <end position="106"/>
    </location>
</feature>